<dbReference type="SMART" id="SM00513">
    <property type="entry name" value="SAP"/>
    <property type="match status" value="1"/>
</dbReference>
<dbReference type="EMBL" id="JPOX01000001">
    <property type="protein sequence ID" value="KFX53649.1"/>
    <property type="molecule type" value="Genomic_DNA"/>
</dbReference>
<dbReference type="PROSITE" id="PS50800">
    <property type="entry name" value="SAP"/>
    <property type="match status" value="1"/>
</dbReference>
<gene>
    <name evidence="2" type="ORF">GQ26_0014070</name>
</gene>
<evidence type="ECO:0000313" key="2">
    <source>
        <dbReference type="EMBL" id="KFX53650.1"/>
    </source>
</evidence>
<accession>A0A093VN38</accession>
<dbReference type="Pfam" id="PF02037">
    <property type="entry name" value="SAP"/>
    <property type="match status" value="1"/>
</dbReference>
<organism evidence="2">
    <name type="scientific">Talaromyces marneffei PM1</name>
    <dbReference type="NCBI Taxonomy" id="1077442"/>
    <lineage>
        <taxon>Eukaryota</taxon>
        <taxon>Fungi</taxon>
        <taxon>Dikarya</taxon>
        <taxon>Ascomycota</taxon>
        <taxon>Pezizomycotina</taxon>
        <taxon>Eurotiomycetes</taxon>
        <taxon>Eurotiomycetidae</taxon>
        <taxon>Eurotiales</taxon>
        <taxon>Trichocomaceae</taxon>
        <taxon>Talaromyces</taxon>
        <taxon>Talaromyces sect. Talaromyces</taxon>
    </lineage>
</organism>
<name>A0A093VN38_TALMA</name>
<comment type="caution">
    <text evidence="2">The sequence shown here is derived from an EMBL/GenBank/DDBJ whole genome shotgun (WGS) entry which is preliminary data.</text>
</comment>
<protein>
    <submittedName>
        <fullName evidence="2">Altered inheritance of mitochondria protein 34, mitochondrial</fullName>
    </submittedName>
</protein>
<dbReference type="AlphaFoldDB" id="A0A093VN38"/>
<reference evidence="2" key="1">
    <citation type="journal article" date="2014" name="PLoS Genet.">
        <title>Signature Gene Expression Reveals Novel Clues to the Molecular Mechanisms of Dimorphic Transition in Penicillium marneffei.</title>
        <authorList>
            <person name="Yang E."/>
            <person name="Wang G."/>
            <person name="Cai J."/>
            <person name="Woo P.C."/>
            <person name="Lau S.K."/>
            <person name="Yuen K.-Y."/>
            <person name="Chow W.-N."/>
            <person name="Lin X."/>
        </authorList>
    </citation>
    <scope>NUCLEOTIDE SEQUENCE [LARGE SCALE GENOMIC DNA]</scope>
    <source>
        <strain evidence="2">PM1</strain>
    </source>
</reference>
<dbReference type="eggNOG" id="ENOG502SD2Y">
    <property type="taxonomic scope" value="Eukaryota"/>
</dbReference>
<feature type="domain" description="SAP" evidence="1">
    <location>
        <begin position="51"/>
        <end position="85"/>
    </location>
</feature>
<dbReference type="Gene3D" id="1.10.720.30">
    <property type="entry name" value="SAP domain"/>
    <property type="match status" value="1"/>
</dbReference>
<proteinExistence type="predicted"/>
<dbReference type="InterPro" id="IPR036361">
    <property type="entry name" value="SAP_dom_sf"/>
</dbReference>
<dbReference type="InterPro" id="IPR003034">
    <property type="entry name" value="SAP_dom"/>
</dbReference>
<sequence>MAAPRSTSLSALRALSQHHTPATTLYCRRRLHITGAFSAQPVEGTDKAAAYAARTLADLKNECHRRGLRTGGSKTELVDRLSNNDILYTRAFNIAKSRINGSVFGGPAETRSFNTSRSSKSVKDSSTLDFVYMPNIASIEAELTPAQRTPILGNISFDFNASESSNSDYPPMKPQIHAIGEDGPDISASPMSEVVDNHSVDIDPFKLTETVGRSRAGENEMREKRLLAAQEGDKGVIGELFSGMIDDIWGRGSTTATTTSSSAK</sequence>
<dbReference type="HOGENOM" id="CLU_074375_0_0_1"/>
<dbReference type="SUPFAM" id="SSF68906">
    <property type="entry name" value="SAP domain"/>
    <property type="match status" value="1"/>
</dbReference>
<dbReference type="EMBL" id="JPOX01000001">
    <property type="protein sequence ID" value="KFX53650.1"/>
    <property type="molecule type" value="Genomic_DNA"/>
</dbReference>
<evidence type="ECO:0000259" key="1">
    <source>
        <dbReference type="PROSITE" id="PS50800"/>
    </source>
</evidence>